<keyword evidence="2" id="KW-1185">Reference proteome</keyword>
<reference evidence="1 2" key="1">
    <citation type="journal article" date="2011" name="PLoS Pathog.">
        <title>Dynamic evolution of pathogenicity revealed by sequencing and comparative genomics of 19 Pseudomonas syringae isolates.</title>
        <authorList>
            <person name="Baltrus D.A."/>
            <person name="Nishimura M.T."/>
            <person name="Romanchuk A."/>
            <person name="Chang J.H."/>
            <person name="Mukhtar M.S."/>
            <person name="Cherkis K."/>
            <person name="Roach J."/>
            <person name="Grant S.R."/>
            <person name="Jones C.D."/>
            <person name="Dangl J.L."/>
        </authorList>
    </citation>
    <scope>NUCLEOTIDE SEQUENCE [LARGE SCALE GENOMIC DNA]</scope>
    <source>
        <strain evidence="1 2">1704B</strain>
    </source>
</reference>
<dbReference type="EMBL" id="AEAI01003290">
    <property type="protein sequence ID" value="EGH48606.1"/>
    <property type="molecule type" value="Genomic_DNA"/>
</dbReference>
<protein>
    <submittedName>
        <fullName evidence="1">Uncharacterized protein</fullName>
    </submittedName>
</protein>
<name>F3GNF3_PSESJ</name>
<accession>F3GNF3</accession>
<evidence type="ECO:0000313" key="2">
    <source>
        <dbReference type="Proteomes" id="UP000004986"/>
    </source>
</evidence>
<proteinExistence type="predicted"/>
<evidence type="ECO:0000313" key="1">
    <source>
        <dbReference type="EMBL" id="EGH48606.1"/>
    </source>
</evidence>
<gene>
    <name evidence="1" type="ORF">PSYPI_42345</name>
</gene>
<comment type="caution">
    <text evidence="1">The sequence shown here is derived from an EMBL/GenBank/DDBJ whole genome shotgun (WGS) entry which is preliminary data.</text>
</comment>
<organism evidence="1 2">
    <name type="scientific">Pseudomonas syringae pv. pisi str. 1704B</name>
    <dbReference type="NCBI Taxonomy" id="629263"/>
    <lineage>
        <taxon>Bacteria</taxon>
        <taxon>Pseudomonadati</taxon>
        <taxon>Pseudomonadota</taxon>
        <taxon>Gammaproteobacteria</taxon>
        <taxon>Pseudomonadales</taxon>
        <taxon>Pseudomonadaceae</taxon>
        <taxon>Pseudomonas</taxon>
        <taxon>Pseudomonas syringae</taxon>
    </lineage>
</organism>
<dbReference type="AlphaFoldDB" id="F3GNF3"/>
<sequence length="27" mass="2773">AASAEPGSVAWILDRGCADQTQGWLIG</sequence>
<dbReference type="HOGENOM" id="CLU_3413908_0_0_6"/>
<feature type="non-terminal residue" evidence="1">
    <location>
        <position position="1"/>
    </location>
</feature>
<dbReference type="Proteomes" id="UP000004986">
    <property type="component" value="Unassembled WGS sequence"/>
</dbReference>